<geneLocation type="plasmid" evidence="2">
    <name>pLG</name>
</geneLocation>
<keyword evidence="1" id="KW-0472">Membrane</keyword>
<accession>Q7WYL3</accession>
<evidence type="ECO:0000256" key="1">
    <source>
        <dbReference type="SAM" id="Phobius"/>
    </source>
</evidence>
<protein>
    <submittedName>
        <fullName evidence="2">LP1G.02</fullName>
    </submittedName>
</protein>
<evidence type="ECO:0000313" key="2">
    <source>
        <dbReference type="EMBL" id="AAP86235.1"/>
    </source>
</evidence>
<keyword evidence="2" id="KW-0614">Plasmid</keyword>
<dbReference type="EMBL" id="AY325804">
    <property type="protein sequence ID" value="AAP86235.1"/>
    <property type="molecule type" value="Genomic_DNA"/>
</dbReference>
<proteinExistence type="predicted"/>
<dbReference type="AlphaFoldDB" id="Q7WYL3"/>
<keyword evidence="1" id="KW-1133">Transmembrane helix</keyword>
<sequence length="33" mass="3562">MTAEDIYLVYGGTLGGCIAVYLMVVLISNAVRR</sequence>
<feature type="transmembrane region" description="Helical" evidence="1">
    <location>
        <begin position="6"/>
        <end position="27"/>
    </location>
</feature>
<reference evidence="2" key="1">
    <citation type="submission" date="2003-06" db="EMBL/GenBank/DDBJ databases">
        <title>Nucleotide sequence and replication properties of Bacillus sphaericus cryptic plasmid pLG.</title>
        <authorList>
            <person name="Liang J."/>
            <person name="Yuan Z."/>
            <person name="Yang Y."/>
            <person name="Xue J."/>
            <person name="Berry C."/>
            <person name="Cai Q."/>
        </authorList>
    </citation>
    <scope>NUCLEOTIDE SEQUENCE</scope>
    <source>
        <plasmid evidence="2">pLG</plasmid>
    </source>
</reference>
<reference evidence="2" key="2">
    <citation type="journal article" date="2007" name="Plasmid">
        <title>Characterization of a cryptic plasmid from Bacillus sphaericus strain LP1-G.</title>
        <authorList>
            <person name="Wu E."/>
            <person name="Jun L."/>
            <person name="Yuan Y."/>
            <person name="Yan J."/>
            <person name="Berry C."/>
            <person name="Yuan Z."/>
        </authorList>
    </citation>
    <scope>NUCLEOTIDE SEQUENCE</scope>
    <source>
        <plasmid evidence="2">pLG</plasmid>
    </source>
</reference>
<keyword evidence="1" id="KW-0812">Transmembrane</keyword>
<organism evidence="2">
    <name type="scientific">Lysinibacillus sphaericus</name>
    <name type="common">Bacillus sphaericus</name>
    <dbReference type="NCBI Taxonomy" id="1421"/>
    <lineage>
        <taxon>Bacteria</taxon>
        <taxon>Bacillati</taxon>
        <taxon>Bacillota</taxon>
        <taxon>Bacilli</taxon>
        <taxon>Bacillales</taxon>
        <taxon>Bacillaceae</taxon>
        <taxon>Lysinibacillus</taxon>
    </lineage>
</organism>
<name>Q7WYL3_LYSSH</name>